<proteinExistence type="predicted"/>
<name>A0A0V1LMZ6_9BILA</name>
<sequence length="68" mass="7861">MQITIAIKVPYHQLGRTRSFDYVAKKEKAKIRATRNADRGRHETDRGRHEADQEKMKGICGSPWVPIL</sequence>
<dbReference type="Proteomes" id="UP000054721">
    <property type="component" value="Unassembled WGS sequence"/>
</dbReference>
<reference evidence="2 3" key="1">
    <citation type="submission" date="2015-05" db="EMBL/GenBank/DDBJ databases">
        <title>Evolution of Trichinella species and genotypes.</title>
        <authorList>
            <person name="Korhonen P.K."/>
            <person name="Edoardo P."/>
            <person name="Giuseppe L.R."/>
            <person name="Gasser R.B."/>
        </authorList>
    </citation>
    <scope>NUCLEOTIDE SEQUENCE [LARGE SCALE GENOMIC DNA]</scope>
    <source>
        <strain evidence="2">ISS10</strain>
    </source>
</reference>
<feature type="region of interest" description="Disordered" evidence="1">
    <location>
        <begin position="31"/>
        <end position="68"/>
    </location>
</feature>
<organism evidence="2 3">
    <name type="scientific">Trichinella nativa</name>
    <dbReference type="NCBI Taxonomy" id="6335"/>
    <lineage>
        <taxon>Eukaryota</taxon>
        <taxon>Metazoa</taxon>
        <taxon>Ecdysozoa</taxon>
        <taxon>Nematoda</taxon>
        <taxon>Enoplea</taxon>
        <taxon>Dorylaimia</taxon>
        <taxon>Trichinellida</taxon>
        <taxon>Trichinellidae</taxon>
        <taxon>Trichinella</taxon>
    </lineage>
</organism>
<evidence type="ECO:0000313" key="3">
    <source>
        <dbReference type="Proteomes" id="UP000054721"/>
    </source>
</evidence>
<feature type="compositionally biased region" description="Basic and acidic residues" evidence="1">
    <location>
        <begin position="35"/>
        <end position="57"/>
    </location>
</feature>
<keyword evidence="3" id="KW-1185">Reference proteome</keyword>
<dbReference type="AlphaFoldDB" id="A0A0V1LMZ6"/>
<gene>
    <name evidence="2" type="ORF">T02_15983</name>
</gene>
<accession>A0A0V1LMZ6</accession>
<dbReference type="OrthoDB" id="5920367at2759"/>
<dbReference type="EMBL" id="JYDW01000024">
    <property type="protein sequence ID" value="KRZ60854.1"/>
    <property type="molecule type" value="Genomic_DNA"/>
</dbReference>
<comment type="caution">
    <text evidence="2">The sequence shown here is derived from an EMBL/GenBank/DDBJ whole genome shotgun (WGS) entry which is preliminary data.</text>
</comment>
<evidence type="ECO:0000256" key="1">
    <source>
        <dbReference type="SAM" id="MobiDB-lite"/>
    </source>
</evidence>
<protein>
    <submittedName>
        <fullName evidence="2">Uncharacterized protein</fullName>
    </submittedName>
</protein>
<evidence type="ECO:0000313" key="2">
    <source>
        <dbReference type="EMBL" id="KRZ60854.1"/>
    </source>
</evidence>